<accession>A0A9W7FR23</accession>
<dbReference type="Proteomes" id="UP001165122">
    <property type="component" value="Unassembled WGS sequence"/>
</dbReference>
<feature type="compositionally biased region" description="Pro residues" evidence="2">
    <location>
        <begin position="186"/>
        <end position="199"/>
    </location>
</feature>
<dbReference type="Gene3D" id="1.20.58.80">
    <property type="entry name" value="Phosphotransferase system, lactose/cellobiose-type IIA subunit"/>
    <property type="match status" value="1"/>
</dbReference>
<organism evidence="4 5">
    <name type="scientific">Triparma laevis f. longispina</name>
    <dbReference type="NCBI Taxonomy" id="1714387"/>
    <lineage>
        <taxon>Eukaryota</taxon>
        <taxon>Sar</taxon>
        <taxon>Stramenopiles</taxon>
        <taxon>Ochrophyta</taxon>
        <taxon>Bolidophyceae</taxon>
        <taxon>Parmales</taxon>
        <taxon>Triparmaceae</taxon>
        <taxon>Triparma</taxon>
    </lineage>
</organism>
<protein>
    <recommendedName>
        <fullName evidence="3">USP8 dimerisation domain-containing protein</fullName>
    </recommendedName>
</protein>
<evidence type="ECO:0000256" key="1">
    <source>
        <dbReference type="SAM" id="Coils"/>
    </source>
</evidence>
<name>A0A9W7FR23_9STRA</name>
<comment type="caution">
    <text evidence="4">The sequence shown here is derived from an EMBL/GenBank/DDBJ whole genome shotgun (WGS) entry which is preliminary data.</text>
</comment>
<dbReference type="OrthoDB" id="195548at2759"/>
<evidence type="ECO:0000313" key="4">
    <source>
        <dbReference type="EMBL" id="GMI17422.1"/>
    </source>
</evidence>
<reference evidence="5" key="1">
    <citation type="journal article" date="2023" name="Commun. Biol.">
        <title>Genome analysis of Parmales, the sister group of diatoms, reveals the evolutionary specialization of diatoms from phago-mixotrophs to photoautotrophs.</title>
        <authorList>
            <person name="Ban H."/>
            <person name="Sato S."/>
            <person name="Yoshikawa S."/>
            <person name="Yamada K."/>
            <person name="Nakamura Y."/>
            <person name="Ichinomiya M."/>
            <person name="Sato N."/>
            <person name="Blanc-Mathieu R."/>
            <person name="Endo H."/>
            <person name="Kuwata A."/>
            <person name="Ogata H."/>
        </authorList>
    </citation>
    <scope>NUCLEOTIDE SEQUENCE [LARGE SCALE GENOMIC DNA]</scope>
    <source>
        <strain evidence="5">NIES 3700</strain>
    </source>
</reference>
<proteinExistence type="predicted"/>
<sequence length="461" mass="51636">MPLSNRPSDARRTRLKSQIPNPVVSEAYPIKKYYILSSKLLQLFLDSTETSDLDAAYIFARRYMHLVTEVIPKHGYYNSSPFRGEKEEAKGHMKMVMTELEKIVDVMDVEESAKREELIKKRRKVEREREDVERERKRISDQAAAELELPSAPTFTPGEAPVFEVAKSFEVVTSDSLASLTSYTPTAPPPPPNNPPPPSFDSVVVNEEVKYPGVKRPKEIIPMGTLKKIWTSEWLDCKKNKKASIYALDTYQGRLTSYGKNSTNGCTVIAPLIAVAHLRSSGGVSDAAVENVIDNKAGPHLINIRTKLGLSQNALIVPSDVHDHFVDEKVMKQDMFVGATGGNILDSDHVQELINCLNDSPKKSAAALFYHAHVICIVKMKVGGEVWYDLIDSLPFSHEGKKQGGARIRCKDAETLAACIRWYSSAKLTPSDVEFVDGNEWDENMCDFDPRVFQSFVWAEK</sequence>
<feature type="domain" description="USP8 dimerisation" evidence="3">
    <location>
        <begin position="24"/>
        <end position="106"/>
    </location>
</feature>
<keyword evidence="5" id="KW-1185">Reference proteome</keyword>
<gene>
    <name evidence="4" type="ORF">TrLO_g12021</name>
</gene>
<dbReference type="EMBL" id="BRXW01000290">
    <property type="protein sequence ID" value="GMI17422.1"/>
    <property type="molecule type" value="Genomic_DNA"/>
</dbReference>
<dbReference type="Pfam" id="PF08969">
    <property type="entry name" value="USP8_dimer"/>
    <property type="match status" value="1"/>
</dbReference>
<dbReference type="AlphaFoldDB" id="A0A9W7FR23"/>
<feature type="coiled-coil region" evidence="1">
    <location>
        <begin position="115"/>
        <end position="142"/>
    </location>
</feature>
<dbReference type="InterPro" id="IPR015063">
    <property type="entry name" value="USP8_dimer"/>
</dbReference>
<keyword evidence="1" id="KW-0175">Coiled coil</keyword>
<evidence type="ECO:0000313" key="5">
    <source>
        <dbReference type="Proteomes" id="UP001165122"/>
    </source>
</evidence>
<feature type="region of interest" description="Disordered" evidence="2">
    <location>
        <begin position="180"/>
        <end position="202"/>
    </location>
</feature>
<evidence type="ECO:0000256" key="2">
    <source>
        <dbReference type="SAM" id="MobiDB-lite"/>
    </source>
</evidence>
<evidence type="ECO:0000259" key="3">
    <source>
        <dbReference type="Pfam" id="PF08969"/>
    </source>
</evidence>